<feature type="transmembrane region" description="Helical" evidence="1">
    <location>
        <begin position="20"/>
        <end position="42"/>
    </location>
</feature>
<sequence>MSWENFILQGFSQLPLVIQIAIVISLLAIVTTAMVFISILIMRGVRAYKGRRNSRFIQQADSLVLEQVIMNEGLQDDKGFEFLPSKAFHVLPLEKKWVRRLLVERIMEYRKNFSGSVSNKLRQLYIALRLQNDAQRNINSLWWNKKVSAISELFSMEVGGMEDEIFPLLHHRNRYVRGISRCYFVKMSEDQPFEFLSDIRNPLVTWEQFELFNIIVQRKDMKLPLFSRWMNADCHPSVISFCFKLAVYFQQYETIPAIMRYIDSDNEALQVDAINSLGKLVAEEAEPAMVAIYPAANLAVKVEILKALGRIGSGKYLAFLEDVFETSGEFLLRKHSAKSIVNHEALSKKELLELESHSDAGSLVFLHHAMNPLIKY</sequence>
<reference evidence="2 3" key="1">
    <citation type="submission" date="2017-10" db="EMBL/GenBank/DDBJ databases">
        <title>Paenichitinophaga pekingensis gen. nov., sp. nov., isolated from activated sludge.</title>
        <authorList>
            <person name="Jin D."/>
            <person name="Kong X."/>
            <person name="Deng Y."/>
            <person name="Bai Z."/>
        </authorList>
    </citation>
    <scope>NUCLEOTIDE SEQUENCE [LARGE SCALE GENOMIC DNA]</scope>
    <source>
        <strain evidence="2 3">13</strain>
    </source>
</reference>
<evidence type="ECO:0000256" key="1">
    <source>
        <dbReference type="SAM" id="Phobius"/>
    </source>
</evidence>
<dbReference type="InterPro" id="IPR016024">
    <property type="entry name" value="ARM-type_fold"/>
</dbReference>
<keyword evidence="1" id="KW-0812">Transmembrane</keyword>
<dbReference type="Proteomes" id="UP000220133">
    <property type="component" value="Chromosome"/>
</dbReference>
<keyword evidence="1" id="KW-0472">Membrane</keyword>
<gene>
    <name evidence="2" type="ORF">COR50_19070</name>
</gene>
<keyword evidence="3" id="KW-1185">Reference proteome</keyword>
<name>A0A291QYZ3_9BACT</name>
<evidence type="ECO:0008006" key="4">
    <source>
        <dbReference type="Google" id="ProtNLM"/>
    </source>
</evidence>
<proteinExistence type="predicted"/>
<dbReference type="KEGG" id="cbae:COR50_19070"/>
<protein>
    <recommendedName>
        <fullName evidence="4">HEAT repeat domain-containing protein</fullName>
    </recommendedName>
</protein>
<dbReference type="Pfam" id="PF13646">
    <property type="entry name" value="HEAT_2"/>
    <property type="match status" value="1"/>
</dbReference>
<dbReference type="Gene3D" id="1.25.10.10">
    <property type="entry name" value="Leucine-rich Repeat Variant"/>
    <property type="match status" value="1"/>
</dbReference>
<dbReference type="EMBL" id="CP023777">
    <property type="protein sequence ID" value="ATL49102.1"/>
    <property type="molecule type" value="Genomic_DNA"/>
</dbReference>
<dbReference type="InterPro" id="IPR011989">
    <property type="entry name" value="ARM-like"/>
</dbReference>
<keyword evidence="1" id="KW-1133">Transmembrane helix</keyword>
<dbReference type="OrthoDB" id="1454284at2"/>
<dbReference type="RefSeq" id="WP_098195470.1">
    <property type="nucleotide sequence ID" value="NZ_CP023777.1"/>
</dbReference>
<dbReference type="AlphaFoldDB" id="A0A291QYZ3"/>
<accession>A0A291QYZ3</accession>
<evidence type="ECO:0000313" key="3">
    <source>
        <dbReference type="Proteomes" id="UP000220133"/>
    </source>
</evidence>
<dbReference type="SUPFAM" id="SSF48371">
    <property type="entry name" value="ARM repeat"/>
    <property type="match status" value="1"/>
</dbReference>
<organism evidence="2 3">
    <name type="scientific">Chitinophaga caeni</name>
    <dbReference type="NCBI Taxonomy" id="2029983"/>
    <lineage>
        <taxon>Bacteria</taxon>
        <taxon>Pseudomonadati</taxon>
        <taxon>Bacteroidota</taxon>
        <taxon>Chitinophagia</taxon>
        <taxon>Chitinophagales</taxon>
        <taxon>Chitinophagaceae</taxon>
        <taxon>Chitinophaga</taxon>
    </lineage>
</organism>
<evidence type="ECO:0000313" key="2">
    <source>
        <dbReference type="EMBL" id="ATL49102.1"/>
    </source>
</evidence>